<dbReference type="GO" id="GO:0006355">
    <property type="term" value="P:regulation of DNA-templated transcription"/>
    <property type="evidence" value="ECO:0007669"/>
    <property type="project" value="InterPro"/>
</dbReference>
<dbReference type="InterPro" id="IPR035965">
    <property type="entry name" value="PAS-like_dom_sf"/>
</dbReference>
<dbReference type="PROSITE" id="PS50043">
    <property type="entry name" value="HTH_LUXR_2"/>
    <property type="match status" value="1"/>
</dbReference>
<dbReference type="GO" id="GO:0003677">
    <property type="term" value="F:DNA binding"/>
    <property type="evidence" value="ECO:0007669"/>
    <property type="project" value="UniProtKB-KW"/>
</dbReference>
<keyword evidence="1" id="KW-0805">Transcription regulation</keyword>
<dbReference type="CDD" id="cd06170">
    <property type="entry name" value="LuxR_C_like"/>
    <property type="match status" value="1"/>
</dbReference>
<evidence type="ECO:0000256" key="3">
    <source>
        <dbReference type="ARBA" id="ARBA00023163"/>
    </source>
</evidence>
<evidence type="ECO:0000256" key="1">
    <source>
        <dbReference type="ARBA" id="ARBA00023015"/>
    </source>
</evidence>
<dbReference type="InterPro" id="IPR036388">
    <property type="entry name" value="WH-like_DNA-bd_sf"/>
</dbReference>
<evidence type="ECO:0000313" key="6">
    <source>
        <dbReference type="Proteomes" id="UP000535020"/>
    </source>
</evidence>
<accession>A0A7Y8Y1Q0</accession>
<reference evidence="5 6" key="1">
    <citation type="submission" date="2020-07" db="EMBL/GenBank/DDBJ databases">
        <authorList>
            <person name="Sun Q."/>
        </authorList>
    </citation>
    <scope>NUCLEOTIDE SEQUENCE [LARGE SCALE GENOMIC DNA]</scope>
    <source>
        <strain evidence="5 6">MAH-1</strain>
    </source>
</reference>
<dbReference type="InterPro" id="IPR013655">
    <property type="entry name" value="PAS_fold_3"/>
</dbReference>
<dbReference type="Gene3D" id="3.30.450.20">
    <property type="entry name" value="PAS domain"/>
    <property type="match status" value="1"/>
</dbReference>
<protein>
    <submittedName>
        <fullName evidence="5">PAS domain-containing protein</fullName>
    </submittedName>
</protein>
<proteinExistence type="predicted"/>
<dbReference type="PRINTS" id="PR00038">
    <property type="entry name" value="HTHLUXR"/>
</dbReference>
<evidence type="ECO:0000259" key="4">
    <source>
        <dbReference type="PROSITE" id="PS50043"/>
    </source>
</evidence>
<name>A0A7Y8Y1Q0_9FLAO</name>
<dbReference type="RefSeq" id="WP_176005616.1">
    <property type="nucleotide sequence ID" value="NZ_JABWMI010000010.1"/>
</dbReference>
<dbReference type="PROSITE" id="PS00622">
    <property type="entry name" value="HTH_LUXR_1"/>
    <property type="match status" value="1"/>
</dbReference>
<comment type="caution">
    <text evidence="5">The sequence shown here is derived from an EMBL/GenBank/DDBJ whole genome shotgun (WGS) entry which is preliminary data.</text>
</comment>
<sequence>MGLEFYSEAQKVWNRLTQNGALKDLGFELELHKKILEIFHVGKYYYWLFDITSFRFQFMSPEILSVLGYEADEVDLEFFMSKIHPEDQPIFLNHEETVTDFFRQLPLDKIMKYKVSYDYRVIDSRGKSVRILHQVVVIQHDDNNVLLTLGVHTDISHLKNNNVSKLSFIGLEGEPSFINVEVKKVYKPAKEIFTKREKQIIDLLLKGDQSIDIARKLFISKFTVNTHRKNIHSKTGTKNVLELAMKIINEGLI</sequence>
<dbReference type="PANTHER" id="PTHR44688">
    <property type="entry name" value="DNA-BINDING TRANSCRIPTIONAL ACTIVATOR DEVR_DOSR"/>
    <property type="match status" value="1"/>
</dbReference>
<dbReference type="SMART" id="SM00421">
    <property type="entry name" value="HTH_LUXR"/>
    <property type="match status" value="1"/>
</dbReference>
<keyword evidence="2" id="KW-0238">DNA-binding</keyword>
<organism evidence="5 6">
    <name type="scientific">Flavobacterium agri</name>
    <dbReference type="NCBI Taxonomy" id="2743471"/>
    <lineage>
        <taxon>Bacteria</taxon>
        <taxon>Pseudomonadati</taxon>
        <taxon>Bacteroidota</taxon>
        <taxon>Flavobacteriia</taxon>
        <taxon>Flavobacteriales</taxon>
        <taxon>Flavobacteriaceae</taxon>
        <taxon>Flavobacterium</taxon>
    </lineage>
</organism>
<gene>
    <name evidence="5" type="ORF">HZF10_07680</name>
</gene>
<keyword evidence="3" id="KW-0804">Transcription</keyword>
<dbReference type="InterPro" id="IPR016032">
    <property type="entry name" value="Sig_transdc_resp-reg_C-effctor"/>
</dbReference>
<dbReference type="CDD" id="cd00130">
    <property type="entry name" value="PAS"/>
    <property type="match status" value="1"/>
</dbReference>
<dbReference type="PANTHER" id="PTHR44688:SF16">
    <property type="entry name" value="DNA-BINDING TRANSCRIPTIONAL ACTIVATOR DEVR_DOSR"/>
    <property type="match status" value="1"/>
</dbReference>
<dbReference type="Pfam" id="PF00196">
    <property type="entry name" value="GerE"/>
    <property type="match status" value="1"/>
</dbReference>
<dbReference type="SUPFAM" id="SSF55785">
    <property type="entry name" value="PYP-like sensor domain (PAS domain)"/>
    <property type="match status" value="1"/>
</dbReference>
<evidence type="ECO:0000256" key="2">
    <source>
        <dbReference type="ARBA" id="ARBA00023125"/>
    </source>
</evidence>
<dbReference type="InterPro" id="IPR000792">
    <property type="entry name" value="Tscrpt_reg_LuxR_C"/>
</dbReference>
<dbReference type="Pfam" id="PF08447">
    <property type="entry name" value="PAS_3"/>
    <property type="match status" value="1"/>
</dbReference>
<dbReference type="AlphaFoldDB" id="A0A7Y8Y1Q0"/>
<dbReference type="Proteomes" id="UP000535020">
    <property type="component" value="Unassembled WGS sequence"/>
</dbReference>
<dbReference type="EMBL" id="JACBJI010000003">
    <property type="protein sequence ID" value="NYA70792.1"/>
    <property type="molecule type" value="Genomic_DNA"/>
</dbReference>
<evidence type="ECO:0000313" key="5">
    <source>
        <dbReference type="EMBL" id="NYA70792.1"/>
    </source>
</evidence>
<dbReference type="InterPro" id="IPR000014">
    <property type="entry name" value="PAS"/>
</dbReference>
<dbReference type="Gene3D" id="1.10.10.10">
    <property type="entry name" value="Winged helix-like DNA-binding domain superfamily/Winged helix DNA-binding domain"/>
    <property type="match status" value="1"/>
</dbReference>
<feature type="domain" description="HTH luxR-type" evidence="4">
    <location>
        <begin position="186"/>
        <end position="251"/>
    </location>
</feature>
<keyword evidence="6" id="KW-1185">Reference proteome</keyword>
<dbReference type="SUPFAM" id="SSF46894">
    <property type="entry name" value="C-terminal effector domain of the bipartite response regulators"/>
    <property type="match status" value="1"/>
</dbReference>